<evidence type="ECO:0000256" key="6">
    <source>
        <dbReference type="PIRSR" id="PIRSR000429-1"/>
    </source>
</evidence>
<feature type="domain" description="Thiolase N-terminal" evidence="8">
    <location>
        <begin position="5"/>
        <end position="261"/>
    </location>
</feature>
<evidence type="ECO:0000256" key="4">
    <source>
        <dbReference type="ARBA" id="ARBA00023315"/>
    </source>
</evidence>
<dbReference type="CDD" id="cd00751">
    <property type="entry name" value="thiolase"/>
    <property type="match status" value="1"/>
</dbReference>
<dbReference type="InterPro" id="IPR002155">
    <property type="entry name" value="Thiolase"/>
</dbReference>
<dbReference type="OrthoDB" id="9764638at2"/>
<evidence type="ECO:0000313" key="11">
    <source>
        <dbReference type="Proteomes" id="UP000238137"/>
    </source>
</evidence>
<comment type="pathway">
    <text evidence="5">Metabolic intermediate biosynthesis; (R)-mevalonate biosynthesis; (R)-mevalonate from acetyl-CoA: step 1/3.</text>
</comment>
<feature type="active site" description="Proton acceptor" evidence="6">
    <location>
        <position position="347"/>
    </location>
</feature>
<evidence type="ECO:0000256" key="3">
    <source>
        <dbReference type="ARBA" id="ARBA00022752"/>
    </source>
</evidence>
<dbReference type="InterPro" id="IPR020617">
    <property type="entry name" value="Thiolase_C"/>
</dbReference>
<protein>
    <submittedName>
        <fullName evidence="10">Acetyl-CoA C-acetyltransferase</fullName>
        <ecNumber evidence="10">2.3.1.9</ecNumber>
    </submittedName>
</protein>
<evidence type="ECO:0000256" key="1">
    <source>
        <dbReference type="ARBA" id="ARBA00010982"/>
    </source>
</evidence>
<dbReference type="PANTHER" id="PTHR18919">
    <property type="entry name" value="ACETYL-COA C-ACYLTRANSFERASE"/>
    <property type="match status" value="1"/>
</dbReference>
<evidence type="ECO:0000256" key="5">
    <source>
        <dbReference type="ARBA" id="ARBA00037924"/>
    </source>
</evidence>
<dbReference type="PANTHER" id="PTHR18919:SF107">
    <property type="entry name" value="ACETYL-COA ACETYLTRANSFERASE, CYTOSOLIC"/>
    <property type="match status" value="1"/>
</dbReference>
<dbReference type="PROSITE" id="PS00737">
    <property type="entry name" value="THIOLASE_2"/>
    <property type="match status" value="1"/>
</dbReference>
<proteinExistence type="inferred from homology"/>
<dbReference type="GO" id="GO:0042619">
    <property type="term" value="P:poly-hydroxybutyrate biosynthetic process"/>
    <property type="evidence" value="ECO:0007669"/>
    <property type="project" value="UniProtKB-KW"/>
</dbReference>
<accession>A0A3R7Q4I9</accession>
<dbReference type="RefSeq" id="WP_106689800.1">
    <property type="nucleotide sequence ID" value="NZ_PXNQ02000001.1"/>
</dbReference>
<dbReference type="InterPro" id="IPR020613">
    <property type="entry name" value="Thiolase_CS"/>
</dbReference>
<name>A0A3R7Q4I9_9RHOB</name>
<dbReference type="InterPro" id="IPR020616">
    <property type="entry name" value="Thiolase_N"/>
</dbReference>
<dbReference type="PROSITE" id="PS00099">
    <property type="entry name" value="THIOLASE_3"/>
    <property type="match status" value="1"/>
</dbReference>
<dbReference type="NCBIfam" id="TIGR01930">
    <property type="entry name" value="AcCoA-C-Actrans"/>
    <property type="match status" value="1"/>
</dbReference>
<reference evidence="10" key="1">
    <citation type="submission" date="2018-05" db="EMBL/GenBank/DDBJ databases">
        <title>Reclassification of Methylarcula marina and Methylarcula terricola as Paracoccus methylarcula sp.nov., comb.nov. and Paracoccus terricola comb.nov.</title>
        <authorList>
            <person name="Shmareva M.N."/>
            <person name="Doronina N.V."/>
            <person name="Vasilenko O.V."/>
            <person name="Tarlachkov S.V."/>
            <person name="Trotsenko Y.A."/>
        </authorList>
    </citation>
    <scope>NUCLEOTIDE SEQUENCE [LARGE SCALE GENOMIC DNA]</scope>
    <source>
        <strain evidence="10">VKM B-2159</strain>
    </source>
</reference>
<comment type="similarity">
    <text evidence="1 7">Belongs to the thiolase-like superfamily. Thiolase family.</text>
</comment>
<dbReference type="AlphaFoldDB" id="A0A3R7Q4I9"/>
<comment type="caution">
    <text evidence="10">The sequence shown here is derived from an EMBL/GenBank/DDBJ whole genome shotgun (WGS) entry which is preliminary data.</text>
</comment>
<feature type="active site" description="Proton acceptor" evidence="6">
    <location>
        <position position="377"/>
    </location>
</feature>
<gene>
    <name evidence="10" type="ORF">A7A09_002005</name>
</gene>
<feature type="active site" description="Acyl-thioester intermediate" evidence="6">
    <location>
        <position position="88"/>
    </location>
</feature>
<sequence>MTKAVIVSAARTPVGSFLGSFANVPAHDLGAAVLKEVVARAGVDPAEVSETILGQVLTAAQGQNPARQAHINAGLPTESAAWLINQVCGSGLRAVALAAQQVILGDADIVLAGGQESMSLATHAAYLRSGQKMGDLQMIDTMIRDGLWDAFNNYHMGQTAENVAEKWSIGREQQDEFAVASQNKAEAAQKAGKFDDEIVAYTVKTRKGDTVVDKDEYIRHGATLEAMQKLRPAFTRDGSVTAANASGLNDGAAAVMVMTEDEANRRGLTPLARIASYATAGLDPAIMGTGPIPSSRKALEKAGWKTDDLDLVEANEAFAAQACAVNKDMGWNPDIVNVNGGAIAIGHPIGASGCRILNTLLFEMKRRDAKKGLATLCIGGGMGVAMCLER</sequence>
<evidence type="ECO:0000259" key="9">
    <source>
        <dbReference type="Pfam" id="PF02803"/>
    </source>
</evidence>
<dbReference type="InterPro" id="IPR020615">
    <property type="entry name" value="Thiolase_acyl_enz_int_AS"/>
</dbReference>
<dbReference type="FunFam" id="3.40.47.10:FF:000010">
    <property type="entry name" value="Acetyl-CoA acetyltransferase (Thiolase)"/>
    <property type="match status" value="1"/>
</dbReference>
<organism evidence="10 11">
    <name type="scientific">Paracoccus methylarcula</name>
    <dbReference type="NCBI Taxonomy" id="72022"/>
    <lineage>
        <taxon>Bacteria</taxon>
        <taxon>Pseudomonadati</taxon>
        <taxon>Pseudomonadota</taxon>
        <taxon>Alphaproteobacteria</taxon>
        <taxon>Rhodobacterales</taxon>
        <taxon>Paracoccaceae</taxon>
        <taxon>Paracoccus</taxon>
    </lineage>
</organism>
<dbReference type="InterPro" id="IPR016039">
    <property type="entry name" value="Thiolase-like"/>
</dbReference>
<keyword evidence="4 7" id="KW-0012">Acyltransferase</keyword>
<evidence type="ECO:0000256" key="2">
    <source>
        <dbReference type="ARBA" id="ARBA00022679"/>
    </source>
</evidence>
<evidence type="ECO:0000256" key="7">
    <source>
        <dbReference type="RuleBase" id="RU003557"/>
    </source>
</evidence>
<dbReference type="Proteomes" id="UP000238137">
    <property type="component" value="Unassembled WGS sequence"/>
</dbReference>
<dbReference type="EC" id="2.3.1.9" evidence="10"/>
<dbReference type="GO" id="GO:0003985">
    <property type="term" value="F:acetyl-CoA C-acetyltransferase activity"/>
    <property type="evidence" value="ECO:0007669"/>
    <property type="project" value="UniProtKB-EC"/>
</dbReference>
<keyword evidence="3" id="KW-0583">PHB biosynthesis</keyword>
<keyword evidence="11" id="KW-1185">Reference proteome</keyword>
<dbReference type="PIRSF" id="PIRSF000429">
    <property type="entry name" value="Ac-CoA_Ac_transf"/>
    <property type="match status" value="1"/>
</dbReference>
<dbReference type="Pfam" id="PF02803">
    <property type="entry name" value="Thiolase_C"/>
    <property type="match status" value="1"/>
</dbReference>
<dbReference type="Pfam" id="PF00108">
    <property type="entry name" value="Thiolase_N"/>
    <property type="match status" value="1"/>
</dbReference>
<dbReference type="InterPro" id="IPR020610">
    <property type="entry name" value="Thiolase_AS"/>
</dbReference>
<evidence type="ECO:0000259" key="8">
    <source>
        <dbReference type="Pfam" id="PF00108"/>
    </source>
</evidence>
<dbReference type="GO" id="GO:0044281">
    <property type="term" value="P:small molecule metabolic process"/>
    <property type="evidence" value="ECO:0007669"/>
    <property type="project" value="UniProtKB-ARBA"/>
</dbReference>
<dbReference type="EMBL" id="PXNQ02000001">
    <property type="protein sequence ID" value="RNF36184.1"/>
    <property type="molecule type" value="Genomic_DNA"/>
</dbReference>
<dbReference type="Gene3D" id="3.40.47.10">
    <property type="match status" value="2"/>
</dbReference>
<feature type="domain" description="Thiolase C-terminal" evidence="9">
    <location>
        <begin position="268"/>
        <end position="390"/>
    </location>
</feature>
<dbReference type="SUPFAM" id="SSF53901">
    <property type="entry name" value="Thiolase-like"/>
    <property type="match status" value="2"/>
</dbReference>
<evidence type="ECO:0000313" key="10">
    <source>
        <dbReference type="EMBL" id="RNF36184.1"/>
    </source>
</evidence>
<dbReference type="PROSITE" id="PS00098">
    <property type="entry name" value="THIOLASE_1"/>
    <property type="match status" value="1"/>
</dbReference>
<keyword evidence="2 7" id="KW-0808">Transferase</keyword>